<dbReference type="Proteomes" id="UP000006322">
    <property type="component" value="Unassembled WGS sequence"/>
</dbReference>
<dbReference type="InterPro" id="IPR024077">
    <property type="entry name" value="Neurolysin/TOP_dom2"/>
</dbReference>
<keyword evidence="10" id="KW-0121">Carboxypeptidase</keyword>
<dbReference type="InterPro" id="IPR045090">
    <property type="entry name" value="Pept_M3A_M3B"/>
</dbReference>
<dbReference type="PANTHER" id="PTHR43660">
    <property type="entry name" value="DIPEPTIDYL CARBOXYPEPTIDASE"/>
    <property type="match status" value="1"/>
</dbReference>
<evidence type="ECO:0000256" key="2">
    <source>
        <dbReference type="ARBA" id="ARBA00022670"/>
    </source>
</evidence>
<dbReference type="Gene3D" id="1.10.1370.40">
    <property type="match status" value="1"/>
</dbReference>
<dbReference type="Gene3D" id="3.40.390.10">
    <property type="entry name" value="Collagenase (Catalytic Domain)"/>
    <property type="match status" value="1"/>
</dbReference>
<evidence type="ECO:0000313" key="10">
    <source>
        <dbReference type="EMBL" id="GAC31483.1"/>
    </source>
</evidence>
<dbReference type="GO" id="GO:0004222">
    <property type="term" value="F:metalloendopeptidase activity"/>
    <property type="evidence" value="ECO:0007669"/>
    <property type="project" value="InterPro"/>
</dbReference>
<dbReference type="SUPFAM" id="SSF55486">
    <property type="entry name" value="Metalloproteases ('zincins'), catalytic domain"/>
    <property type="match status" value="1"/>
</dbReference>
<feature type="compositionally biased region" description="Polar residues" evidence="8">
    <location>
        <begin position="43"/>
        <end position="55"/>
    </location>
</feature>
<keyword evidence="6 7" id="KW-0482">Metalloprotease</keyword>
<dbReference type="OrthoDB" id="9773538at2"/>
<dbReference type="GO" id="GO:0008241">
    <property type="term" value="F:peptidyl-dipeptidase activity"/>
    <property type="evidence" value="ECO:0007669"/>
    <property type="project" value="UniProtKB-EC"/>
</dbReference>
<dbReference type="GO" id="GO:0006508">
    <property type="term" value="P:proteolysis"/>
    <property type="evidence" value="ECO:0007669"/>
    <property type="project" value="UniProtKB-KW"/>
</dbReference>
<dbReference type="GO" id="GO:0005829">
    <property type="term" value="C:cytosol"/>
    <property type="evidence" value="ECO:0007669"/>
    <property type="project" value="TreeGrafter"/>
</dbReference>
<evidence type="ECO:0000256" key="6">
    <source>
        <dbReference type="ARBA" id="ARBA00023049"/>
    </source>
</evidence>
<feature type="domain" description="Peptidase M3A/M3B catalytic" evidence="9">
    <location>
        <begin position="272"/>
        <end position="720"/>
    </location>
</feature>
<comment type="similarity">
    <text evidence="1 7">Belongs to the peptidase M3 family.</text>
</comment>
<evidence type="ECO:0000256" key="4">
    <source>
        <dbReference type="ARBA" id="ARBA00022801"/>
    </source>
</evidence>
<dbReference type="InterPro" id="IPR001567">
    <property type="entry name" value="Pept_M3A_M3B_dom"/>
</dbReference>
<dbReference type="Pfam" id="PF01432">
    <property type="entry name" value="Peptidase_M3"/>
    <property type="match status" value="1"/>
</dbReference>
<feature type="region of interest" description="Disordered" evidence="8">
    <location>
        <begin position="35"/>
        <end position="56"/>
    </location>
</feature>
<dbReference type="RefSeq" id="WP_007103289.1">
    <property type="nucleotide sequence ID" value="NZ_BAER01000017.1"/>
</dbReference>
<organism evidence="10 11">
    <name type="scientific">Paraglaciecola polaris LMG 21857</name>
    <dbReference type="NCBI Taxonomy" id="1129793"/>
    <lineage>
        <taxon>Bacteria</taxon>
        <taxon>Pseudomonadati</taxon>
        <taxon>Pseudomonadota</taxon>
        <taxon>Gammaproteobacteria</taxon>
        <taxon>Alteromonadales</taxon>
        <taxon>Alteromonadaceae</taxon>
        <taxon>Paraglaciecola</taxon>
    </lineage>
</organism>
<evidence type="ECO:0000256" key="7">
    <source>
        <dbReference type="RuleBase" id="RU003435"/>
    </source>
</evidence>
<dbReference type="EC" id="3.4.15.5" evidence="10"/>
<dbReference type="Gene3D" id="1.10.1370.10">
    <property type="entry name" value="Neurolysin, domain 3"/>
    <property type="match status" value="1"/>
</dbReference>
<evidence type="ECO:0000256" key="3">
    <source>
        <dbReference type="ARBA" id="ARBA00022723"/>
    </source>
</evidence>
<evidence type="ECO:0000256" key="5">
    <source>
        <dbReference type="ARBA" id="ARBA00022833"/>
    </source>
</evidence>
<dbReference type="CDD" id="cd06456">
    <property type="entry name" value="M3A_DCP"/>
    <property type="match status" value="1"/>
</dbReference>
<sequence>MNKAILSPIALAVMLAACQPDTNSQVNEALTQQQKRNQEKTKSVQQNNPLLTESNAPFGVPQFEKIKIEHYEPAFDFAIAQNKQQISDIAANSEIASFENTIEAMEKSGQTLSHVTTIFYALNGTDTTPEMQKIAKKMSPRLSALNDDIYLNAALFARVKAVYEQQEQLTLRADQKTLLADSYQSFVRGGANLNDPDKVKLRDLNGQLSKLSVQFGENLLAETNAFELVIDNKEDLAGLPEDIIAAAAVTATERDHDGKWVFTTHRPSKNPFLTYAHNRELRKALYEGYIQRGDNDNANDNKKLASEIASLRYQKAQLLGYKTYADFVLEKAMAKTPENVYGLLNQVWPAALAQAKNEAADMQKMIKAEGGDFTLAGYDWWYYAEKIRKARYDLDAAQTKPYFSLDATREGVFYTAEKLWGVTFQERQDIPKYHPDVRTFEVFDKGGSSIGIYMADYYVRESKRGGAWMNSYRKQQKMFGENVKPIIFNVLNYPRPVGDAPVLLTFNQASTLFHEFGHAIQGLLSDGYYQSQTGTSLPRDYVEYPSQVMENWMMEPEVLAQFAKHYKTGEVIPQALIEKIQAAGKFNQGFATTEYMAAALLDMKWHTLETATEQDADAFEKAAMDEIGLIPQITPRYRTGYFSHIFSGGYASGYYGYIWSNIYDADTWQVFSQNGIFDQDTANGYRKHVLETGGTEDPMIMYRRFRGQDPQVWPLLERRGLLTEEELKAAKNQ</sequence>
<keyword evidence="3 7" id="KW-0479">Metal-binding</keyword>
<dbReference type="GO" id="GO:0004180">
    <property type="term" value="F:carboxypeptidase activity"/>
    <property type="evidence" value="ECO:0007669"/>
    <property type="project" value="UniProtKB-KW"/>
</dbReference>
<name>K6ZRK5_9ALTE</name>
<dbReference type="AlphaFoldDB" id="K6ZRK5"/>
<dbReference type="PANTHER" id="PTHR43660:SF1">
    <property type="entry name" value="DIPEPTIDYL CARBOXYPEPTIDASE"/>
    <property type="match status" value="1"/>
</dbReference>
<dbReference type="InterPro" id="IPR034005">
    <property type="entry name" value="M3A_DCP"/>
</dbReference>
<dbReference type="FunFam" id="3.40.390.10:FF:000009">
    <property type="entry name" value="Oligopeptidase A"/>
    <property type="match status" value="1"/>
</dbReference>
<evidence type="ECO:0000256" key="8">
    <source>
        <dbReference type="SAM" id="MobiDB-lite"/>
    </source>
</evidence>
<keyword evidence="2 7" id="KW-0645">Protease</keyword>
<evidence type="ECO:0000259" key="9">
    <source>
        <dbReference type="Pfam" id="PF01432"/>
    </source>
</evidence>
<dbReference type="EMBL" id="BAER01000017">
    <property type="protein sequence ID" value="GAC31483.1"/>
    <property type="molecule type" value="Genomic_DNA"/>
</dbReference>
<keyword evidence="4 7" id="KW-0378">Hydrolase</keyword>
<gene>
    <name evidence="10" type="primary">dcp</name>
    <name evidence="10" type="ORF">GPLA_0566</name>
</gene>
<comment type="caution">
    <text evidence="10">The sequence shown here is derived from an EMBL/GenBank/DDBJ whole genome shotgun (WGS) entry which is preliminary data.</text>
</comment>
<proteinExistence type="inferred from homology"/>
<dbReference type="InterPro" id="IPR024079">
    <property type="entry name" value="MetalloPept_cat_dom_sf"/>
</dbReference>
<keyword evidence="11" id="KW-1185">Reference proteome</keyword>
<keyword evidence="5 7" id="KW-0862">Zinc</keyword>
<evidence type="ECO:0000256" key="1">
    <source>
        <dbReference type="ARBA" id="ARBA00006040"/>
    </source>
</evidence>
<dbReference type="PROSITE" id="PS51257">
    <property type="entry name" value="PROKAR_LIPOPROTEIN"/>
    <property type="match status" value="1"/>
</dbReference>
<comment type="cofactor">
    <cofactor evidence="7">
        <name>Zn(2+)</name>
        <dbReference type="ChEBI" id="CHEBI:29105"/>
    </cofactor>
    <text evidence="7">Binds 1 zinc ion.</text>
</comment>
<evidence type="ECO:0000313" key="11">
    <source>
        <dbReference type="Proteomes" id="UP000006322"/>
    </source>
</evidence>
<accession>K6ZRK5</accession>
<protein>
    <submittedName>
        <fullName evidence="10">Peptidyl-dipeptidase Dcp</fullName>
        <ecNumber evidence="10">3.4.15.5</ecNumber>
    </submittedName>
</protein>
<dbReference type="GO" id="GO:0046872">
    <property type="term" value="F:metal ion binding"/>
    <property type="evidence" value="ECO:0007669"/>
    <property type="project" value="UniProtKB-UniRule"/>
</dbReference>
<reference evidence="11" key="1">
    <citation type="journal article" date="2014" name="Environ. Microbiol.">
        <title>Comparative genomics of the marine bacterial genus Glaciecola reveals the high degree of genomic diversity and genomic characteristic for cold adaptation.</title>
        <authorList>
            <person name="Qin Q.L."/>
            <person name="Xie B.B."/>
            <person name="Yu Y."/>
            <person name="Shu Y.L."/>
            <person name="Rong J.C."/>
            <person name="Zhang Y.J."/>
            <person name="Zhao D.L."/>
            <person name="Chen X.L."/>
            <person name="Zhang X.Y."/>
            <person name="Chen B."/>
            <person name="Zhou B.C."/>
            <person name="Zhang Y.Z."/>
        </authorList>
    </citation>
    <scope>NUCLEOTIDE SEQUENCE [LARGE SCALE GENOMIC DNA]</scope>
    <source>
        <strain evidence="11">LMG 21857</strain>
    </source>
</reference>